<dbReference type="GO" id="GO:0016987">
    <property type="term" value="F:sigma factor activity"/>
    <property type="evidence" value="ECO:0007669"/>
    <property type="project" value="UniProtKB-KW"/>
</dbReference>
<dbReference type="GO" id="GO:0003677">
    <property type="term" value="F:DNA binding"/>
    <property type="evidence" value="ECO:0007669"/>
    <property type="project" value="InterPro"/>
</dbReference>
<dbReference type="InterPro" id="IPR013325">
    <property type="entry name" value="RNA_pol_sigma_r2"/>
</dbReference>
<evidence type="ECO:0000256" key="3">
    <source>
        <dbReference type="ARBA" id="ARBA00023082"/>
    </source>
</evidence>
<proteinExistence type="inferred from homology"/>
<keyword evidence="3" id="KW-0731">Sigma factor</keyword>
<keyword evidence="8" id="KW-1185">Reference proteome</keyword>
<dbReference type="Gene3D" id="1.10.10.10">
    <property type="entry name" value="Winged helix-like DNA-binding domain superfamily/Winged helix DNA-binding domain"/>
    <property type="match status" value="1"/>
</dbReference>
<dbReference type="RefSeq" id="WP_096806463.1">
    <property type="nucleotide sequence ID" value="NZ_CP022196.1"/>
</dbReference>
<evidence type="ECO:0000256" key="1">
    <source>
        <dbReference type="ARBA" id="ARBA00010641"/>
    </source>
</evidence>
<dbReference type="STRING" id="1758178.GCA_001550095_01469"/>
<evidence type="ECO:0000313" key="8">
    <source>
        <dbReference type="Proteomes" id="UP000217935"/>
    </source>
</evidence>
<dbReference type="InterPro" id="IPR013249">
    <property type="entry name" value="RNA_pol_sigma70_r4_t2"/>
</dbReference>
<dbReference type="InterPro" id="IPR013324">
    <property type="entry name" value="RNA_pol_sigma_r3/r4-like"/>
</dbReference>
<keyword evidence="4" id="KW-0804">Transcription</keyword>
<reference evidence="7 8" key="1">
    <citation type="submission" date="2017-06" db="EMBL/GenBank/DDBJ databases">
        <title>Celeribacter sp. TSPH2 complete genome sequence.</title>
        <authorList>
            <person name="Woo J.-H."/>
            <person name="Kim H.-S."/>
        </authorList>
    </citation>
    <scope>NUCLEOTIDE SEQUENCE [LARGE SCALE GENOMIC DNA]</scope>
    <source>
        <strain evidence="7 8">TSPH2</strain>
    </source>
</reference>
<dbReference type="PANTHER" id="PTHR43133:SF25">
    <property type="entry name" value="RNA POLYMERASE SIGMA FACTOR RFAY-RELATED"/>
    <property type="match status" value="1"/>
</dbReference>
<dbReference type="CDD" id="cd06171">
    <property type="entry name" value="Sigma70_r4"/>
    <property type="match status" value="1"/>
</dbReference>
<dbReference type="OrthoDB" id="9803470at2"/>
<feature type="domain" description="RNA polymerase sigma factor 70 region 4 type 2" evidence="5">
    <location>
        <begin position="101"/>
        <end position="153"/>
    </location>
</feature>
<keyword evidence="2" id="KW-0805">Transcription regulation</keyword>
<sequence length="169" mass="19242">MPRFRQELKEALPSLWRYAYVLTRDRSRADDLVQDCAERALRKRHLWQEDRPIRPWLAKMALNIHRNGLRTSAARHIHVAYDEADLSPHALPSAEQGLEAMEMLRRVDALPPEQREVLLLVVIDGLSYAEAAGVLDIPIGTVMSRISRARASLKQEPTPGPPVRLRSVT</sequence>
<dbReference type="Pfam" id="PF22029">
    <property type="entry name" value="PhyR_sigma2"/>
    <property type="match status" value="1"/>
</dbReference>
<evidence type="ECO:0000259" key="5">
    <source>
        <dbReference type="Pfam" id="PF08281"/>
    </source>
</evidence>
<evidence type="ECO:0000313" key="7">
    <source>
        <dbReference type="EMBL" id="ATG48793.1"/>
    </source>
</evidence>
<dbReference type="KEGG" id="ceh:CEW89_15195"/>
<evidence type="ECO:0000256" key="4">
    <source>
        <dbReference type="ARBA" id="ARBA00023163"/>
    </source>
</evidence>
<evidence type="ECO:0000256" key="2">
    <source>
        <dbReference type="ARBA" id="ARBA00023015"/>
    </source>
</evidence>
<dbReference type="InterPro" id="IPR039425">
    <property type="entry name" value="RNA_pol_sigma-70-like"/>
</dbReference>
<dbReference type="GO" id="GO:0006352">
    <property type="term" value="P:DNA-templated transcription initiation"/>
    <property type="evidence" value="ECO:0007669"/>
    <property type="project" value="InterPro"/>
</dbReference>
<dbReference type="InterPro" id="IPR014284">
    <property type="entry name" value="RNA_pol_sigma-70_dom"/>
</dbReference>
<dbReference type="InterPro" id="IPR053866">
    <property type="entry name" value="PhyR_sigma2"/>
</dbReference>
<name>A0A291GE16_9RHOB</name>
<dbReference type="SUPFAM" id="SSF88946">
    <property type="entry name" value="Sigma2 domain of RNA polymerase sigma factors"/>
    <property type="match status" value="1"/>
</dbReference>
<dbReference type="Proteomes" id="UP000217935">
    <property type="component" value="Chromosome"/>
</dbReference>
<dbReference type="Gene3D" id="1.10.1740.10">
    <property type="match status" value="1"/>
</dbReference>
<accession>A0A291GE16</accession>
<dbReference type="NCBIfam" id="TIGR02937">
    <property type="entry name" value="sigma70-ECF"/>
    <property type="match status" value="1"/>
</dbReference>
<dbReference type="EMBL" id="CP022196">
    <property type="protein sequence ID" value="ATG48793.1"/>
    <property type="molecule type" value="Genomic_DNA"/>
</dbReference>
<gene>
    <name evidence="7" type="ORF">CEW89_15195</name>
</gene>
<dbReference type="SUPFAM" id="SSF88659">
    <property type="entry name" value="Sigma3 and sigma4 domains of RNA polymerase sigma factors"/>
    <property type="match status" value="1"/>
</dbReference>
<evidence type="ECO:0000259" key="6">
    <source>
        <dbReference type="Pfam" id="PF22029"/>
    </source>
</evidence>
<organism evidence="7 8">
    <name type="scientific">Celeribacter ethanolicus</name>
    <dbReference type="NCBI Taxonomy" id="1758178"/>
    <lineage>
        <taxon>Bacteria</taxon>
        <taxon>Pseudomonadati</taxon>
        <taxon>Pseudomonadota</taxon>
        <taxon>Alphaproteobacteria</taxon>
        <taxon>Rhodobacterales</taxon>
        <taxon>Roseobacteraceae</taxon>
        <taxon>Celeribacter</taxon>
    </lineage>
</organism>
<dbReference type="PANTHER" id="PTHR43133">
    <property type="entry name" value="RNA POLYMERASE ECF-TYPE SIGMA FACTO"/>
    <property type="match status" value="1"/>
</dbReference>
<dbReference type="InterPro" id="IPR036388">
    <property type="entry name" value="WH-like_DNA-bd_sf"/>
</dbReference>
<dbReference type="Pfam" id="PF08281">
    <property type="entry name" value="Sigma70_r4_2"/>
    <property type="match status" value="1"/>
</dbReference>
<feature type="domain" description="PhyR sigma2" evidence="6">
    <location>
        <begin position="9"/>
        <end position="57"/>
    </location>
</feature>
<dbReference type="AlphaFoldDB" id="A0A291GE16"/>
<protein>
    <submittedName>
        <fullName evidence="7">RNA polymerase subunit sigma</fullName>
    </submittedName>
</protein>
<comment type="similarity">
    <text evidence="1">Belongs to the sigma-70 factor family. ECF subfamily.</text>
</comment>